<proteinExistence type="predicted"/>
<feature type="region of interest" description="Disordered" evidence="1">
    <location>
        <begin position="51"/>
        <end position="70"/>
    </location>
</feature>
<protein>
    <submittedName>
        <fullName evidence="2">Uncharacterized protein</fullName>
    </submittedName>
</protein>
<sequence>MRPPESAASAHQVGCVAPRRRTRSLPHNGGGRLKAQSKQQNRFSDGLQAVFTQTPVSQTKRKQTLTGAPL</sequence>
<dbReference type="Proteomes" id="UP000004105">
    <property type="component" value="Unassembled WGS sequence"/>
</dbReference>
<accession>F2BAE3</accession>
<dbReference type="AlphaFoldDB" id="F2BAE3"/>
<name>F2BAE3_9NEIS</name>
<evidence type="ECO:0000313" key="2">
    <source>
        <dbReference type="EMBL" id="EGF11659.1"/>
    </source>
</evidence>
<dbReference type="EMBL" id="AFAY01000012">
    <property type="protein sequence ID" value="EGF11659.1"/>
    <property type="molecule type" value="Genomic_DNA"/>
</dbReference>
<dbReference type="HOGENOM" id="CLU_2753684_0_0_4"/>
<gene>
    <name evidence="2" type="ORF">HMPREF9123_0775</name>
</gene>
<feature type="region of interest" description="Disordered" evidence="1">
    <location>
        <begin position="1"/>
        <end position="41"/>
    </location>
</feature>
<keyword evidence="3" id="KW-1185">Reference proteome</keyword>
<comment type="caution">
    <text evidence="2">The sequence shown here is derived from an EMBL/GenBank/DDBJ whole genome shotgun (WGS) entry which is preliminary data.</text>
</comment>
<evidence type="ECO:0000313" key="3">
    <source>
        <dbReference type="Proteomes" id="UP000004105"/>
    </source>
</evidence>
<reference evidence="2 3" key="1">
    <citation type="submission" date="2011-02" db="EMBL/GenBank/DDBJ databases">
        <authorList>
            <person name="Muzny D."/>
            <person name="Qin X."/>
            <person name="Deng J."/>
            <person name="Jiang H."/>
            <person name="Liu Y."/>
            <person name="Qu J."/>
            <person name="Song X.-Z."/>
            <person name="Zhang L."/>
            <person name="Thornton R."/>
            <person name="Coyle M."/>
            <person name="Francisco L."/>
            <person name="Jackson L."/>
            <person name="Javaid M."/>
            <person name="Korchina V."/>
            <person name="Kovar C."/>
            <person name="Mata R."/>
            <person name="Mathew T."/>
            <person name="Ngo R."/>
            <person name="Nguyen L."/>
            <person name="Nguyen N."/>
            <person name="Okwuonu G."/>
            <person name="Ongeri F."/>
            <person name="Pham C."/>
            <person name="Simmons D."/>
            <person name="Wilczek-Boney K."/>
            <person name="Hale W."/>
            <person name="Jakkamsetti A."/>
            <person name="Pham P."/>
            <person name="Ruth R."/>
            <person name="San Lucas F."/>
            <person name="Warren J."/>
            <person name="Zhang J."/>
            <person name="Zhao Z."/>
            <person name="Zhou C."/>
            <person name="Zhu D."/>
            <person name="Lee S."/>
            <person name="Bess C."/>
            <person name="Blankenburg K."/>
            <person name="Forbes L."/>
            <person name="Fu Q."/>
            <person name="Gubbala S."/>
            <person name="Hirani K."/>
            <person name="Jayaseelan J.C."/>
            <person name="Lara F."/>
            <person name="Munidasa M."/>
            <person name="Palculict T."/>
            <person name="Patil S."/>
            <person name="Pu L.-L."/>
            <person name="Saada N."/>
            <person name="Tang L."/>
            <person name="Weissenberger G."/>
            <person name="Zhu Y."/>
            <person name="Hemphill L."/>
            <person name="Shang Y."/>
            <person name="Youmans B."/>
            <person name="Ayvaz T."/>
            <person name="Ross M."/>
            <person name="Santibanez J."/>
            <person name="Aqrawi P."/>
            <person name="Gross S."/>
            <person name="Joshi V."/>
            <person name="Fowler G."/>
            <person name="Nazareth L."/>
            <person name="Reid J."/>
            <person name="Worley K."/>
            <person name="Petrosino J."/>
            <person name="Highlander S."/>
            <person name="Gibbs R."/>
        </authorList>
    </citation>
    <scope>NUCLEOTIDE SEQUENCE [LARGE SCALE GENOMIC DNA]</scope>
    <source>
        <strain evidence="2 3">ATCC BAA-1200</strain>
    </source>
</reference>
<organism evidence="2 3">
    <name type="scientific">Neisseria bacilliformis ATCC BAA-1200</name>
    <dbReference type="NCBI Taxonomy" id="888742"/>
    <lineage>
        <taxon>Bacteria</taxon>
        <taxon>Pseudomonadati</taxon>
        <taxon>Pseudomonadota</taxon>
        <taxon>Betaproteobacteria</taxon>
        <taxon>Neisseriales</taxon>
        <taxon>Neisseriaceae</taxon>
        <taxon>Neisseria</taxon>
    </lineage>
</organism>
<evidence type="ECO:0000256" key="1">
    <source>
        <dbReference type="SAM" id="MobiDB-lite"/>
    </source>
</evidence>